<dbReference type="PANTHER" id="PTHR43711">
    <property type="entry name" value="TWO-COMPONENT HISTIDINE KINASE"/>
    <property type="match status" value="1"/>
</dbReference>
<dbReference type="SMART" id="SM00387">
    <property type="entry name" value="HATPase_c"/>
    <property type="match status" value="1"/>
</dbReference>
<sequence>MWRPKLCFYQRLSVSLVLGFLVILSVFVLASSRLQDSMKDESEQMLHLDLASHLVSDNPLLKTGVYDYDALGNLFHTLMILGPNFEFYFLDTQGNIKTYSAKKGEVIKKSIDLAPILSLLEPNPTLPVRGDDPKSENKHKIFSAAPVYNGELLQGYLYVIIGGARYDSIVENLKRSEGVQTFAMIIVAATLFLLFALLLLFRFFTAPLKILSDDMDTFRASGFDLDGSGVKLRPWRNESRNEVQRLGFSFNDMLNHIDEQMKKLKQTDNERRILLADLSHDLRTPLANLQGYIETLSLKGSSINEDERQRFMDICEKNLFNLKRLIDQIFELAYLEGGHVTLKKESFMLAELLHDVAAKFTMNAQNKGITLNVNAAAQNGYVHADIGKLERVLTNLIENAIRHTPENGHIDINVVEADKYLTIEVKDSGVGISERELNHIFKARYQASNSKEDSAIHAGLGLAICQKLMALLDSKLEVSSELGKGTSFRFSLTQITP</sequence>
<dbReference type="InterPro" id="IPR003660">
    <property type="entry name" value="HAMP_dom"/>
</dbReference>
<evidence type="ECO:0000256" key="2">
    <source>
        <dbReference type="ARBA" id="ARBA00004370"/>
    </source>
</evidence>
<keyword evidence="5" id="KW-0808">Transferase</keyword>
<dbReference type="EMBL" id="JAVRIE010000004">
    <property type="protein sequence ID" value="MDT0582992.1"/>
    <property type="molecule type" value="Genomic_DNA"/>
</dbReference>
<protein>
    <recommendedName>
        <fullName evidence="3">histidine kinase</fullName>
        <ecNumber evidence="3">2.7.13.3</ecNumber>
    </recommendedName>
</protein>
<keyword evidence="7" id="KW-0902">Two-component regulatory system</keyword>
<dbReference type="SMART" id="SM00388">
    <property type="entry name" value="HisKA"/>
    <property type="match status" value="1"/>
</dbReference>
<keyword evidence="8" id="KW-1133">Transmembrane helix</keyword>
<dbReference type="Gene3D" id="6.10.340.10">
    <property type="match status" value="1"/>
</dbReference>
<evidence type="ECO:0000256" key="5">
    <source>
        <dbReference type="ARBA" id="ARBA00022679"/>
    </source>
</evidence>
<evidence type="ECO:0000256" key="8">
    <source>
        <dbReference type="SAM" id="Phobius"/>
    </source>
</evidence>
<dbReference type="PRINTS" id="PR00344">
    <property type="entry name" value="BCTRLSENSOR"/>
</dbReference>
<keyword evidence="8" id="KW-0472">Membrane</keyword>
<evidence type="ECO:0000256" key="4">
    <source>
        <dbReference type="ARBA" id="ARBA00022553"/>
    </source>
</evidence>
<evidence type="ECO:0000256" key="1">
    <source>
        <dbReference type="ARBA" id="ARBA00000085"/>
    </source>
</evidence>
<comment type="catalytic activity">
    <reaction evidence="1">
        <text>ATP + protein L-histidine = ADP + protein N-phospho-L-histidine.</text>
        <dbReference type="EC" id="2.7.13.3"/>
    </reaction>
</comment>
<dbReference type="InterPro" id="IPR036097">
    <property type="entry name" value="HisK_dim/P_sf"/>
</dbReference>
<dbReference type="CDD" id="cd00082">
    <property type="entry name" value="HisKA"/>
    <property type="match status" value="1"/>
</dbReference>
<feature type="transmembrane region" description="Helical" evidence="8">
    <location>
        <begin position="182"/>
        <end position="204"/>
    </location>
</feature>
<evidence type="ECO:0000259" key="9">
    <source>
        <dbReference type="PROSITE" id="PS50109"/>
    </source>
</evidence>
<dbReference type="Pfam" id="PF00512">
    <property type="entry name" value="HisKA"/>
    <property type="match status" value="1"/>
</dbReference>
<evidence type="ECO:0000256" key="6">
    <source>
        <dbReference type="ARBA" id="ARBA00022777"/>
    </source>
</evidence>
<dbReference type="CDD" id="cd00075">
    <property type="entry name" value="HATPase"/>
    <property type="match status" value="1"/>
</dbReference>
<dbReference type="EC" id="2.7.13.3" evidence="3"/>
<name>A0AAW8R1F3_9ALTE</name>
<accession>A0AAW8R1F3</accession>
<keyword evidence="6 11" id="KW-0418">Kinase</keyword>
<dbReference type="PROSITE" id="PS50109">
    <property type="entry name" value="HIS_KIN"/>
    <property type="match status" value="1"/>
</dbReference>
<gene>
    <name evidence="11" type="ORF">RM544_10620</name>
</gene>
<proteinExistence type="predicted"/>
<keyword evidence="8" id="KW-0812">Transmembrane</keyword>
<comment type="caution">
    <text evidence="11">The sequence shown here is derived from an EMBL/GenBank/DDBJ whole genome shotgun (WGS) entry which is preliminary data.</text>
</comment>
<evidence type="ECO:0000313" key="12">
    <source>
        <dbReference type="Proteomes" id="UP001249020"/>
    </source>
</evidence>
<dbReference type="FunFam" id="3.30.565.10:FF:000006">
    <property type="entry name" value="Sensor histidine kinase WalK"/>
    <property type="match status" value="1"/>
</dbReference>
<dbReference type="PROSITE" id="PS50885">
    <property type="entry name" value="HAMP"/>
    <property type="match status" value="1"/>
</dbReference>
<dbReference type="InterPro" id="IPR036890">
    <property type="entry name" value="HATPase_C_sf"/>
</dbReference>
<evidence type="ECO:0000256" key="7">
    <source>
        <dbReference type="ARBA" id="ARBA00023012"/>
    </source>
</evidence>
<organism evidence="11 12">
    <name type="scientific">Brumicola blandensis</name>
    <dbReference type="NCBI Taxonomy" id="3075611"/>
    <lineage>
        <taxon>Bacteria</taxon>
        <taxon>Pseudomonadati</taxon>
        <taxon>Pseudomonadota</taxon>
        <taxon>Gammaproteobacteria</taxon>
        <taxon>Alteromonadales</taxon>
        <taxon>Alteromonadaceae</taxon>
        <taxon>Brumicola</taxon>
    </lineage>
</organism>
<keyword evidence="4" id="KW-0597">Phosphoprotein</keyword>
<dbReference type="RefSeq" id="WP_311361772.1">
    <property type="nucleotide sequence ID" value="NZ_JAVRIE010000004.1"/>
</dbReference>
<dbReference type="InterPro" id="IPR003661">
    <property type="entry name" value="HisK_dim/P_dom"/>
</dbReference>
<dbReference type="GO" id="GO:0000155">
    <property type="term" value="F:phosphorelay sensor kinase activity"/>
    <property type="evidence" value="ECO:0007669"/>
    <property type="project" value="InterPro"/>
</dbReference>
<dbReference type="Gene3D" id="3.30.565.10">
    <property type="entry name" value="Histidine kinase-like ATPase, C-terminal domain"/>
    <property type="match status" value="1"/>
</dbReference>
<evidence type="ECO:0000313" key="11">
    <source>
        <dbReference type="EMBL" id="MDT0582992.1"/>
    </source>
</evidence>
<feature type="domain" description="HAMP" evidence="10">
    <location>
        <begin position="202"/>
        <end position="262"/>
    </location>
</feature>
<reference evidence="11 12" key="1">
    <citation type="submission" date="2023-09" db="EMBL/GenBank/DDBJ databases">
        <authorList>
            <person name="Rey-Velasco X."/>
        </authorList>
    </citation>
    <scope>NUCLEOTIDE SEQUENCE [LARGE SCALE GENOMIC DNA]</scope>
    <source>
        <strain evidence="11 12">W409</strain>
    </source>
</reference>
<evidence type="ECO:0000256" key="3">
    <source>
        <dbReference type="ARBA" id="ARBA00012438"/>
    </source>
</evidence>
<dbReference type="Gene3D" id="1.10.287.130">
    <property type="match status" value="1"/>
</dbReference>
<dbReference type="PANTHER" id="PTHR43711:SF1">
    <property type="entry name" value="HISTIDINE KINASE 1"/>
    <property type="match status" value="1"/>
</dbReference>
<dbReference type="InterPro" id="IPR004358">
    <property type="entry name" value="Sig_transdc_His_kin-like_C"/>
</dbReference>
<comment type="subcellular location">
    <subcellularLocation>
        <location evidence="2">Membrane</location>
    </subcellularLocation>
</comment>
<dbReference type="InterPro" id="IPR005467">
    <property type="entry name" value="His_kinase_dom"/>
</dbReference>
<feature type="domain" description="Histidine kinase" evidence="9">
    <location>
        <begin position="277"/>
        <end position="496"/>
    </location>
</feature>
<dbReference type="AlphaFoldDB" id="A0AAW8R1F3"/>
<feature type="transmembrane region" description="Helical" evidence="8">
    <location>
        <begin position="12"/>
        <end position="30"/>
    </location>
</feature>
<dbReference type="GO" id="GO:0005886">
    <property type="term" value="C:plasma membrane"/>
    <property type="evidence" value="ECO:0007669"/>
    <property type="project" value="UniProtKB-ARBA"/>
</dbReference>
<evidence type="ECO:0000259" key="10">
    <source>
        <dbReference type="PROSITE" id="PS50885"/>
    </source>
</evidence>
<dbReference type="Proteomes" id="UP001249020">
    <property type="component" value="Unassembled WGS sequence"/>
</dbReference>
<dbReference type="SUPFAM" id="SSF47384">
    <property type="entry name" value="Homodimeric domain of signal transducing histidine kinase"/>
    <property type="match status" value="1"/>
</dbReference>
<keyword evidence="12" id="KW-1185">Reference proteome</keyword>
<dbReference type="Pfam" id="PF02518">
    <property type="entry name" value="HATPase_c"/>
    <property type="match status" value="1"/>
</dbReference>
<dbReference type="InterPro" id="IPR003594">
    <property type="entry name" value="HATPase_dom"/>
</dbReference>
<dbReference type="InterPro" id="IPR050736">
    <property type="entry name" value="Sensor_HK_Regulatory"/>
</dbReference>
<dbReference type="SUPFAM" id="SSF55874">
    <property type="entry name" value="ATPase domain of HSP90 chaperone/DNA topoisomerase II/histidine kinase"/>
    <property type="match status" value="1"/>
</dbReference>